<dbReference type="Proteomes" id="UP000660380">
    <property type="component" value="Unassembled WGS sequence"/>
</dbReference>
<keyword evidence="3" id="KW-1185">Reference proteome</keyword>
<evidence type="ECO:0000313" key="3">
    <source>
        <dbReference type="Proteomes" id="UP000660380"/>
    </source>
</evidence>
<name>A0ABR8GTC5_9CYAN</name>
<organism evidence="2 3">
    <name type="scientific">Scytonema hofmannii FACHB-248</name>
    <dbReference type="NCBI Taxonomy" id="1842502"/>
    <lineage>
        <taxon>Bacteria</taxon>
        <taxon>Bacillati</taxon>
        <taxon>Cyanobacteriota</taxon>
        <taxon>Cyanophyceae</taxon>
        <taxon>Nostocales</taxon>
        <taxon>Scytonemataceae</taxon>
        <taxon>Scytonema</taxon>
    </lineage>
</organism>
<dbReference type="EMBL" id="JACJTA010000036">
    <property type="protein sequence ID" value="MBD2606186.1"/>
    <property type="molecule type" value="Genomic_DNA"/>
</dbReference>
<comment type="caution">
    <text evidence="2">The sequence shown here is derived from an EMBL/GenBank/DDBJ whole genome shotgun (WGS) entry which is preliminary data.</text>
</comment>
<protein>
    <submittedName>
        <fullName evidence="2">Type II toxin-antitoxin system RelE/ParE family toxin</fullName>
    </submittedName>
</protein>
<dbReference type="RefSeq" id="WP_029637894.1">
    <property type="nucleotide sequence ID" value="NZ_JACJTA010000036.1"/>
</dbReference>
<dbReference type="InterPro" id="IPR035093">
    <property type="entry name" value="RelE/ParE_toxin_dom_sf"/>
</dbReference>
<reference evidence="2 3" key="1">
    <citation type="journal article" date="2020" name="ISME J.">
        <title>Comparative genomics reveals insights into cyanobacterial evolution and habitat adaptation.</title>
        <authorList>
            <person name="Chen M.Y."/>
            <person name="Teng W.K."/>
            <person name="Zhao L."/>
            <person name="Hu C.X."/>
            <person name="Zhou Y.K."/>
            <person name="Han B.P."/>
            <person name="Song L.R."/>
            <person name="Shu W.S."/>
        </authorList>
    </citation>
    <scope>NUCLEOTIDE SEQUENCE [LARGE SCALE GENOMIC DNA]</scope>
    <source>
        <strain evidence="2 3">FACHB-248</strain>
    </source>
</reference>
<gene>
    <name evidence="2" type="ORF">H6G81_17040</name>
</gene>
<accession>A0ABR8GTC5</accession>
<dbReference type="InterPro" id="IPR007712">
    <property type="entry name" value="RelE/ParE_toxin"/>
</dbReference>
<evidence type="ECO:0000256" key="1">
    <source>
        <dbReference type="ARBA" id="ARBA00022649"/>
    </source>
</evidence>
<dbReference type="Pfam" id="PF05016">
    <property type="entry name" value="ParE_toxin"/>
    <property type="match status" value="1"/>
</dbReference>
<evidence type="ECO:0000313" key="2">
    <source>
        <dbReference type="EMBL" id="MBD2606186.1"/>
    </source>
</evidence>
<sequence length="93" mass="11198">MQIKWLRRALRNLEQAHNYILKDSPKAAQEAIFRIQSAVSQLENYPFMGRVGRVIAKFKFALFNKIQYFDFDKNLKLSYKNLHRIMPRLLIHF</sequence>
<proteinExistence type="predicted"/>
<keyword evidence="1" id="KW-1277">Toxin-antitoxin system</keyword>
<dbReference type="Gene3D" id="3.30.2310.20">
    <property type="entry name" value="RelE-like"/>
    <property type="match status" value="1"/>
</dbReference>